<dbReference type="SUPFAM" id="SSF56672">
    <property type="entry name" value="DNA/RNA polymerases"/>
    <property type="match status" value="1"/>
</dbReference>
<evidence type="ECO:0000313" key="4">
    <source>
        <dbReference type="Proteomes" id="UP000186817"/>
    </source>
</evidence>
<feature type="compositionally biased region" description="Low complexity" evidence="1">
    <location>
        <begin position="717"/>
        <end position="737"/>
    </location>
</feature>
<feature type="domain" description="Reverse transcriptase" evidence="2">
    <location>
        <begin position="814"/>
        <end position="1125"/>
    </location>
</feature>
<dbReference type="PANTHER" id="PTHR19446">
    <property type="entry name" value="REVERSE TRANSCRIPTASES"/>
    <property type="match status" value="1"/>
</dbReference>
<organism evidence="3 4">
    <name type="scientific">Symbiodinium microadriaticum</name>
    <name type="common">Dinoflagellate</name>
    <name type="synonym">Zooxanthella microadriatica</name>
    <dbReference type="NCBI Taxonomy" id="2951"/>
    <lineage>
        <taxon>Eukaryota</taxon>
        <taxon>Sar</taxon>
        <taxon>Alveolata</taxon>
        <taxon>Dinophyceae</taxon>
        <taxon>Suessiales</taxon>
        <taxon>Symbiodiniaceae</taxon>
        <taxon>Symbiodinium</taxon>
    </lineage>
</organism>
<evidence type="ECO:0000313" key="3">
    <source>
        <dbReference type="EMBL" id="OLQ12716.1"/>
    </source>
</evidence>
<gene>
    <name evidence="3" type="ORF">AK812_SmicGene3314</name>
</gene>
<dbReference type="Proteomes" id="UP000186817">
    <property type="component" value="Unassembled WGS sequence"/>
</dbReference>
<dbReference type="EMBL" id="LSRX01000038">
    <property type="protein sequence ID" value="OLQ12716.1"/>
    <property type="molecule type" value="Genomic_DNA"/>
</dbReference>
<dbReference type="InterPro" id="IPR000477">
    <property type="entry name" value="RT_dom"/>
</dbReference>
<comment type="caution">
    <text evidence="3">The sequence shown here is derived from an EMBL/GenBank/DDBJ whole genome shotgun (WGS) entry which is preliminary data.</text>
</comment>
<evidence type="ECO:0000259" key="2">
    <source>
        <dbReference type="PROSITE" id="PS50878"/>
    </source>
</evidence>
<feature type="compositionally biased region" description="Basic and acidic residues" evidence="1">
    <location>
        <begin position="163"/>
        <end position="172"/>
    </location>
</feature>
<feature type="compositionally biased region" description="Low complexity" evidence="1">
    <location>
        <begin position="21"/>
        <end position="40"/>
    </location>
</feature>
<dbReference type="PROSITE" id="PS50878">
    <property type="entry name" value="RT_POL"/>
    <property type="match status" value="1"/>
</dbReference>
<name>A0A1Q9EZ45_SYMMI</name>
<sequence length="1301" mass="142520">MARGAGLPVSWPRGQRRQHRAAAAAAGAAQGGAAKPAGPVVADAGASAGVLVPTQVPVSTAPTGELSASASASASSSAAAPASATTSGPAHGAYPDRMQHPPPSIAAGPKPSGDGQRTWMPTLKMKAPPPNLLQTGLAEAAPNAPPPAPPPKRSAEAATLTTDEGRGQEKPVTEQALIPTAPSGEPSRLEASQLPPEPPAPRRSKRSRTQPPRPMPAADYARTKWTQVTTLESMLRDVRETDVATMLNLFQLAGHYTSQHGPFHDLRDSLLRDQEPLPLPPVGNWILALGVSLLGRDTPAGHELFSRVTNHQTAGDLVEVWALQLWQRDYRSLCEQLSGFFLLLHNILADVPARLYSALGQEWRITWCEFRNIMRAWIGDPPAPTMLAITQEPETGAEQSRFGRLSETLRARSLSPSDGPLLGSRTALIDGATDARVFPTILLPYTFPAFQVGSALPLSLPDQSECAYMLAQLIYFAKELSVELLVGLPATQLSARPASRSRLGVTDGKQGDALEVYKFMESPTAFCDHLAHTLSASPDPSDLDRALQQAAAKHLLPVQPSTKCDSAADRVTGMVKQMWNLRHTAQQFAIEVLRPFTIVAQIRHWRGTGERLWFSVGQLLSAWRHQASYLRQHRHLRRRGRQVKKELLEEQLQQAWEADQHGDKSSIWKVVNRLAPRTARVTIQLRGKQGNLLAPTEEAERFRTYCEQIYKLPTSQLSSTTVEPSSVPTLPSTLVTTPEPPLAHSHATAPLDAPLVNSPHSQPTLGPIEVPHLAAALSLLPARKATPPHLAQLHLWHLGKTVLLPHLATLCQQLWQTPHEFHQLWADAWIAWLAKPGKAPDQPENLRPISLTEGGGRIVVKALTLQLRPSLTEATRSWPQYAYVPGRSIEHAIIRALHHCRRVQTSIASQRITLQERRATGRVPTACQGGVTLSIDTSKAFDTVNRSVLEQELKTARIPEPELTLIMSLHQNIGYWPAGPESDIRVSSERGVRQGCPLAPSLWTLVTVALLRAMAGTESLDWIQHNTTMFADDLLLQWEYSSISELERMISAIQRCFQILARLGLQVQHRKTQLLLAQKGRLAHKWWQAHTASTKEGRFLRIPQPGQKDLHLPIVPQLTYLGIVLSYKEASQALLHRLGVEDPLPFLLRAGHAPAPLLPEVPRTAEAPLVDVAPATAPVSGAPMPAAACPSSSALLSELIPASPAQWLQFARRPEVQTTLRQFCATCGGDGRMIAPLMLSFWREVWSMFFLEPSSPRRKDESLASTLVEPGWLYLSTWVAMFTLCSRETAEKLECVHARTI</sequence>
<dbReference type="InterPro" id="IPR043502">
    <property type="entry name" value="DNA/RNA_pol_sf"/>
</dbReference>
<reference evidence="3 4" key="1">
    <citation type="submission" date="2016-02" db="EMBL/GenBank/DDBJ databases">
        <title>Genome analysis of coral dinoflagellate symbionts highlights evolutionary adaptations to a symbiotic lifestyle.</title>
        <authorList>
            <person name="Aranda M."/>
            <person name="Li Y."/>
            <person name="Liew Y.J."/>
            <person name="Baumgarten S."/>
            <person name="Simakov O."/>
            <person name="Wilson M."/>
            <person name="Piel J."/>
            <person name="Ashoor H."/>
            <person name="Bougouffa S."/>
            <person name="Bajic V.B."/>
            <person name="Ryu T."/>
            <person name="Ravasi T."/>
            <person name="Bayer T."/>
            <person name="Micklem G."/>
            <person name="Kim H."/>
            <person name="Bhak J."/>
            <person name="Lajeunesse T.C."/>
            <person name="Voolstra C.R."/>
        </authorList>
    </citation>
    <scope>NUCLEOTIDE SEQUENCE [LARGE SCALE GENOMIC DNA]</scope>
    <source>
        <strain evidence="3 4">CCMP2467</strain>
    </source>
</reference>
<proteinExistence type="predicted"/>
<feature type="compositionally biased region" description="Low complexity" evidence="1">
    <location>
        <begin position="67"/>
        <end position="87"/>
    </location>
</feature>
<dbReference type="OrthoDB" id="410104at2759"/>
<protein>
    <submittedName>
        <fullName evidence="3">LINE-1 retrotransposable element ORF2 protein</fullName>
    </submittedName>
</protein>
<feature type="compositionally biased region" description="Pro residues" evidence="1">
    <location>
        <begin position="143"/>
        <end position="152"/>
    </location>
</feature>
<feature type="region of interest" description="Disordered" evidence="1">
    <location>
        <begin position="1"/>
        <end position="40"/>
    </location>
</feature>
<accession>A0A1Q9EZ45</accession>
<dbReference type="CDD" id="cd01650">
    <property type="entry name" value="RT_nLTR_like"/>
    <property type="match status" value="1"/>
</dbReference>
<evidence type="ECO:0000256" key="1">
    <source>
        <dbReference type="SAM" id="MobiDB-lite"/>
    </source>
</evidence>
<keyword evidence="4" id="KW-1185">Reference proteome</keyword>
<feature type="region of interest" description="Disordered" evidence="1">
    <location>
        <begin position="58"/>
        <end position="220"/>
    </location>
</feature>
<feature type="region of interest" description="Disordered" evidence="1">
    <location>
        <begin position="717"/>
        <end position="743"/>
    </location>
</feature>
<dbReference type="Pfam" id="PF00078">
    <property type="entry name" value="RVT_1"/>
    <property type="match status" value="1"/>
</dbReference>